<dbReference type="Proteomes" id="UP000249495">
    <property type="component" value="Chromosome 1"/>
</dbReference>
<evidence type="ECO:0000313" key="2">
    <source>
        <dbReference type="Proteomes" id="UP000249495"/>
    </source>
</evidence>
<evidence type="ECO:0000313" key="1">
    <source>
        <dbReference type="EMBL" id="SQF39515.1"/>
    </source>
</evidence>
<accession>A0A2X3VP79</accession>
<reference evidence="1 2" key="1">
    <citation type="submission" date="2018-06" db="EMBL/GenBank/DDBJ databases">
        <authorList>
            <consortium name="Pathogen Informatics"/>
            <person name="Doyle S."/>
        </authorList>
    </citation>
    <scope>NUCLEOTIDE SEQUENCE [LARGE SCALE GENOMIC DNA]</scope>
    <source>
        <strain evidence="1 2">NCTC12278</strain>
    </source>
</reference>
<dbReference type="STRING" id="1123303.GCA_000372425_01660"/>
<proteinExistence type="predicted"/>
<keyword evidence="2" id="KW-1185">Reference proteome</keyword>
<dbReference type="RefSeq" id="WP_018030972.1">
    <property type="nucleotide sequence ID" value="NZ_LS483343.1"/>
</dbReference>
<dbReference type="AlphaFoldDB" id="A0A2X3VP79"/>
<sequence>MYQSLRSYLPQEGRSYLKPEKAGPLEEEMRHLKKLGQAARIEFTAIVEMLAPKIAPLEKTRISHWASQAQVLRPHFWCYFKSPEDAADDVAMAVRMYGTAEQFGISVEVSFIERKKSDQTLRKQARVLDLPIANPLYYRVQEKDEMYCLEGTEANRQLLRQKLAAQEIRKVLVKWDLPVTDNLSWEELTDQLATGFERLKPYYVQAKG</sequence>
<protein>
    <submittedName>
        <fullName evidence="1">Sakacin A production response regulator</fullName>
    </submittedName>
</protein>
<dbReference type="OrthoDB" id="2235175at2"/>
<dbReference type="KEGG" id="sfer:NCTC12278_00373"/>
<dbReference type="EMBL" id="LS483343">
    <property type="protein sequence ID" value="SQF39515.1"/>
    <property type="molecule type" value="Genomic_DNA"/>
</dbReference>
<gene>
    <name evidence="1" type="ORF">NCTC12278_00373</name>
</gene>
<name>A0A2X3VP79_9STRE</name>
<organism evidence="1 2">
    <name type="scientific">Streptococcus ferus</name>
    <dbReference type="NCBI Taxonomy" id="1345"/>
    <lineage>
        <taxon>Bacteria</taxon>
        <taxon>Bacillati</taxon>
        <taxon>Bacillota</taxon>
        <taxon>Bacilli</taxon>
        <taxon>Lactobacillales</taxon>
        <taxon>Streptococcaceae</taxon>
        <taxon>Streptococcus</taxon>
    </lineage>
</organism>